<dbReference type="Proteomes" id="UP000766246">
    <property type="component" value="Unassembled WGS sequence"/>
</dbReference>
<evidence type="ECO:0000313" key="2">
    <source>
        <dbReference type="Proteomes" id="UP000766246"/>
    </source>
</evidence>
<sequence length="95" mass="11278">MDKSKLEELYNKMSLVHEKAQSAYQQEGVPSMLKNEFNNKVSQYNEMYENCEAMKLMTSKEETIDNLFNQQLEILNVRIKWELDWIKRVVASLAK</sequence>
<gene>
    <name evidence="1" type="ORF">E7272_05905</name>
</gene>
<accession>A0A927YL83</accession>
<name>A0A927YL83_9FIRM</name>
<comment type="caution">
    <text evidence="1">The sequence shown here is derived from an EMBL/GenBank/DDBJ whole genome shotgun (WGS) entry which is preliminary data.</text>
</comment>
<dbReference type="EMBL" id="SVER01000012">
    <property type="protein sequence ID" value="MBE5919365.1"/>
    <property type="molecule type" value="Genomic_DNA"/>
</dbReference>
<dbReference type="AlphaFoldDB" id="A0A927YL83"/>
<protein>
    <submittedName>
        <fullName evidence="1">Uncharacterized protein</fullName>
    </submittedName>
</protein>
<reference evidence="1" key="1">
    <citation type="submission" date="2019-04" db="EMBL/GenBank/DDBJ databases">
        <title>Evolution of Biomass-Degrading Anaerobic Consortia Revealed by Metagenomics.</title>
        <authorList>
            <person name="Peng X."/>
        </authorList>
    </citation>
    <scope>NUCLEOTIDE SEQUENCE</scope>
    <source>
        <strain evidence="1">SIG311</strain>
    </source>
</reference>
<evidence type="ECO:0000313" key="1">
    <source>
        <dbReference type="EMBL" id="MBE5919365.1"/>
    </source>
</evidence>
<proteinExistence type="predicted"/>
<organism evidence="1 2">
    <name type="scientific">Pseudobutyrivibrio ruminis</name>
    <dbReference type="NCBI Taxonomy" id="46206"/>
    <lineage>
        <taxon>Bacteria</taxon>
        <taxon>Bacillati</taxon>
        <taxon>Bacillota</taxon>
        <taxon>Clostridia</taxon>
        <taxon>Lachnospirales</taxon>
        <taxon>Lachnospiraceae</taxon>
        <taxon>Pseudobutyrivibrio</taxon>
    </lineage>
</organism>